<evidence type="ECO:0000313" key="1">
    <source>
        <dbReference type="EMBL" id="TDL27072.1"/>
    </source>
</evidence>
<sequence length="116" mass="13254">MLDVRVMTARLLSTVAMTTHARPPPRGGRRRWEYYCNVTPQLSGRVIGVQAEFGLYCSRTTEDMDSWIEASLDSILIFQQGSNQYGVLLPRITFNLCWDSNRKGWLDTEGHAKSRT</sequence>
<proteinExistence type="predicted"/>
<keyword evidence="2" id="KW-1185">Reference proteome</keyword>
<dbReference type="AlphaFoldDB" id="A0A4Y7QIZ0"/>
<organism evidence="1 2">
    <name type="scientific">Rickenella mellea</name>
    <dbReference type="NCBI Taxonomy" id="50990"/>
    <lineage>
        <taxon>Eukaryota</taxon>
        <taxon>Fungi</taxon>
        <taxon>Dikarya</taxon>
        <taxon>Basidiomycota</taxon>
        <taxon>Agaricomycotina</taxon>
        <taxon>Agaricomycetes</taxon>
        <taxon>Hymenochaetales</taxon>
        <taxon>Rickenellaceae</taxon>
        <taxon>Rickenella</taxon>
    </lineage>
</organism>
<dbReference type="VEuPathDB" id="FungiDB:BD410DRAFT_483568"/>
<protein>
    <submittedName>
        <fullName evidence="1">Uncharacterized protein</fullName>
    </submittedName>
</protein>
<accession>A0A4Y7QIZ0</accession>
<name>A0A4Y7QIZ0_9AGAM</name>
<gene>
    <name evidence="1" type="ORF">BD410DRAFT_483568</name>
</gene>
<dbReference type="Proteomes" id="UP000294933">
    <property type="component" value="Unassembled WGS sequence"/>
</dbReference>
<reference evidence="1 2" key="1">
    <citation type="submission" date="2018-06" db="EMBL/GenBank/DDBJ databases">
        <title>A transcriptomic atlas of mushroom development highlights an independent origin of complex multicellularity.</title>
        <authorList>
            <consortium name="DOE Joint Genome Institute"/>
            <person name="Krizsan K."/>
            <person name="Almasi E."/>
            <person name="Merenyi Z."/>
            <person name="Sahu N."/>
            <person name="Viragh M."/>
            <person name="Koszo T."/>
            <person name="Mondo S."/>
            <person name="Kiss B."/>
            <person name="Balint B."/>
            <person name="Kues U."/>
            <person name="Barry K."/>
            <person name="Hegedus J.C."/>
            <person name="Henrissat B."/>
            <person name="Johnson J."/>
            <person name="Lipzen A."/>
            <person name="Ohm R."/>
            <person name="Nagy I."/>
            <person name="Pangilinan J."/>
            <person name="Yan J."/>
            <person name="Xiong Y."/>
            <person name="Grigoriev I.V."/>
            <person name="Hibbett D.S."/>
            <person name="Nagy L.G."/>
        </authorList>
    </citation>
    <scope>NUCLEOTIDE SEQUENCE [LARGE SCALE GENOMIC DNA]</scope>
    <source>
        <strain evidence="1 2">SZMC22713</strain>
    </source>
</reference>
<dbReference type="EMBL" id="ML170160">
    <property type="protein sequence ID" value="TDL27072.1"/>
    <property type="molecule type" value="Genomic_DNA"/>
</dbReference>
<evidence type="ECO:0000313" key="2">
    <source>
        <dbReference type="Proteomes" id="UP000294933"/>
    </source>
</evidence>